<feature type="transmembrane region" description="Helical" evidence="6">
    <location>
        <begin position="492"/>
        <end position="519"/>
    </location>
</feature>
<evidence type="ECO:0000256" key="2">
    <source>
        <dbReference type="ARBA" id="ARBA00022692"/>
    </source>
</evidence>
<dbReference type="Pfam" id="PF07690">
    <property type="entry name" value="MFS_1"/>
    <property type="match status" value="1"/>
</dbReference>
<accession>A0AAD2H788</accession>
<feature type="transmembrane region" description="Helical" evidence="6">
    <location>
        <begin position="196"/>
        <end position="220"/>
    </location>
</feature>
<dbReference type="EMBL" id="CAVNYO010000158">
    <property type="protein sequence ID" value="CAK5270106.1"/>
    <property type="molecule type" value="Genomic_DNA"/>
</dbReference>
<feature type="transmembrane region" description="Helical" evidence="6">
    <location>
        <begin position="102"/>
        <end position="122"/>
    </location>
</feature>
<evidence type="ECO:0000256" key="6">
    <source>
        <dbReference type="SAM" id="Phobius"/>
    </source>
</evidence>
<evidence type="ECO:0000256" key="3">
    <source>
        <dbReference type="ARBA" id="ARBA00022989"/>
    </source>
</evidence>
<evidence type="ECO:0000313" key="8">
    <source>
        <dbReference type="Proteomes" id="UP001295794"/>
    </source>
</evidence>
<keyword evidence="2 6" id="KW-0812">Transmembrane</keyword>
<sequence length="554" mass="60040">MAGDAPVSPATTETTPLLSSSTDASGKVDSPRRSWLPSFSPYRRVLFATMLLSMTFWFTATPLLYVYRVFACDEYYESHPPFEGEGDRCAIADIERTAAKDIGLMVSLSAFSGMANLLLTTWQIRHWGLRSAIVQQTFWPALRNLTQIYSTFLGGRAGITILQTTQLITILGGGQGYMLSANSYIAELVAPEERTAAFGVVQGIMMLGSALAYIGGGLAYDVNISAPFQLTFFLLVGSTLYTAIFLPDIRPETAASEDNKSGKSWLAFLDSAAVFGPWKYEGKTGRFWGVTLLGIGSFASVLATAYVPLMLQLTATNRFGFRPIDNGYLLVFTRLLDPNLTSLRMSLHSFSRALFLTFIFPKIIAFGRKWFSPTPPISSDLEETPEESSTSKPLAVLPTDATTFEPSVDGSPETPDLAVPEATDIKHGSVFDLTFLRWSIILDAFMTSLVAFNSQSWHVIAAAGLLPLASGTAPACKGVLLDMLPSYKKADALSGISLIETVAYISTAGIFSTIFAVLSDIGHPNLVFFCNAGLALVGGLLLLAVKFPKWKLVL</sequence>
<comment type="subcellular location">
    <subcellularLocation>
        <location evidence="1">Membrane</location>
        <topology evidence="1">Multi-pass membrane protein</topology>
    </subcellularLocation>
</comment>
<protein>
    <recommendedName>
        <fullName evidence="9">Major facilitator superfamily domain-containing protein</fullName>
    </recommendedName>
</protein>
<dbReference type="SUPFAM" id="SSF103473">
    <property type="entry name" value="MFS general substrate transporter"/>
    <property type="match status" value="1"/>
</dbReference>
<dbReference type="InterPro" id="IPR011701">
    <property type="entry name" value="MFS"/>
</dbReference>
<evidence type="ECO:0008006" key="9">
    <source>
        <dbReference type="Google" id="ProtNLM"/>
    </source>
</evidence>
<dbReference type="Proteomes" id="UP001295794">
    <property type="component" value="Unassembled WGS sequence"/>
</dbReference>
<evidence type="ECO:0000256" key="4">
    <source>
        <dbReference type="ARBA" id="ARBA00023136"/>
    </source>
</evidence>
<feature type="transmembrane region" description="Helical" evidence="6">
    <location>
        <begin position="525"/>
        <end position="545"/>
    </location>
</feature>
<dbReference type="AlphaFoldDB" id="A0AAD2H788"/>
<feature type="region of interest" description="Disordered" evidence="5">
    <location>
        <begin position="1"/>
        <end position="32"/>
    </location>
</feature>
<evidence type="ECO:0000256" key="1">
    <source>
        <dbReference type="ARBA" id="ARBA00004141"/>
    </source>
</evidence>
<feature type="compositionally biased region" description="Low complexity" evidence="5">
    <location>
        <begin position="8"/>
        <end position="22"/>
    </location>
</feature>
<dbReference type="Gene3D" id="1.20.1250.20">
    <property type="entry name" value="MFS general substrate transporter like domains"/>
    <property type="match status" value="1"/>
</dbReference>
<proteinExistence type="predicted"/>
<dbReference type="GO" id="GO:0022857">
    <property type="term" value="F:transmembrane transporter activity"/>
    <property type="evidence" value="ECO:0007669"/>
    <property type="project" value="InterPro"/>
</dbReference>
<dbReference type="PANTHER" id="PTHR23507">
    <property type="entry name" value="ZGC:174356"/>
    <property type="match status" value="1"/>
</dbReference>
<feature type="transmembrane region" description="Helical" evidence="6">
    <location>
        <begin position="287"/>
        <end position="309"/>
    </location>
</feature>
<name>A0AAD2H788_9AGAR</name>
<gene>
    <name evidence="7" type="ORF">MYCIT1_LOCUS14266</name>
</gene>
<reference evidence="7" key="1">
    <citation type="submission" date="2023-11" db="EMBL/GenBank/DDBJ databases">
        <authorList>
            <person name="De Vega J J."/>
            <person name="De Vega J J."/>
        </authorList>
    </citation>
    <scope>NUCLEOTIDE SEQUENCE</scope>
</reference>
<keyword evidence="8" id="KW-1185">Reference proteome</keyword>
<evidence type="ECO:0000313" key="7">
    <source>
        <dbReference type="EMBL" id="CAK5270106.1"/>
    </source>
</evidence>
<keyword evidence="4 6" id="KW-0472">Membrane</keyword>
<evidence type="ECO:0000256" key="5">
    <source>
        <dbReference type="SAM" id="MobiDB-lite"/>
    </source>
</evidence>
<feature type="transmembrane region" description="Helical" evidence="6">
    <location>
        <begin position="226"/>
        <end position="246"/>
    </location>
</feature>
<dbReference type="PANTHER" id="PTHR23507:SF13">
    <property type="entry name" value="MFS GENERAL SUBSTRATE TRANSPORTER"/>
    <property type="match status" value="1"/>
</dbReference>
<keyword evidence="3 6" id="KW-1133">Transmembrane helix</keyword>
<comment type="caution">
    <text evidence="7">The sequence shown here is derived from an EMBL/GenBank/DDBJ whole genome shotgun (WGS) entry which is preliminary data.</text>
</comment>
<feature type="transmembrane region" description="Helical" evidence="6">
    <location>
        <begin position="45"/>
        <end position="67"/>
    </location>
</feature>
<feature type="transmembrane region" description="Helical" evidence="6">
    <location>
        <begin position="459"/>
        <end position="480"/>
    </location>
</feature>
<dbReference type="GO" id="GO:0016020">
    <property type="term" value="C:membrane"/>
    <property type="evidence" value="ECO:0007669"/>
    <property type="project" value="UniProtKB-SubCell"/>
</dbReference>
<dbReference type="InterPro" id="IPR036259">
    <property type="entry name" value="MFS_trans_sf"/>
</dbReference>
<organism evidence="7 8">
    <name type="scientific">Mycena citricolor</name>
    <dbReference type="NCBI Taxonomy" id="2018698"/>
    <lineage>
        <taxon>Eukaryota</taxon>
        <taxon>Fungi</taxon>
        <taxon>Dikarya</taxon>
        <taxon>Basidiomycota</taxon>
        <taxon>Agaricomycotina</taxon>
        <taxon>Agaricomycetes</taxon>
        <taxon>Agaricomycetidae</taxon>
        <taxon>Agaricales</taxon>
        <taxon>Marasmiineae</taxon>
        <taxon>Mycenaceae</taxon>
        <taxon>Mycena</taxon>
    </lineage>
</organism>